<organism evidence="1">
    <name type="scientific">Sesamum radiatum</name>
    <name type="common">Black benniseed</name>
    <dbReference type="NCBI Taxonomy" id="300843"/>
    <lineage>
        <taxon>Eukaryota</taxon>
        <taxon>Viridiplantae</taxon>
        <taxon>Streptophyta</taxon>
        <taxon>Embryophyta</taxon>
        <taxon>Tracheophyta</taxon>
        <taxon>Spermatophyta</taxon>
        <taxon>Magnoliopsida</taxon>
        <taxon>eudicotyledons</taxon>
        <taxon>Gunneridae</taxon>
        <taxon>Pentapetalae</taxon>
        <taxon>asterids</taxon>
        <taxon>lamiids</taxon>
        <taxon>Lamiales</taxon>
        <taxon>Pedaliaceae</taxon>
        <taxon>Sesamum</taxon>
    </lineage>
</organism>
<reference evidence="1" key="1">
    <citation type="submission" date="2020-06" db="EMBL/GenBank/DDBJ databases">
        <authorList>
            <person name="Li T."/>
            <person name="Hu X."/>
            <person name="Zhang T."/>
            <person name="Song X."/>
            <person name="Zhang H."/>
            <person name="Dai N."/>
            <person name="Sheng W."/>
            <person name="Hou X."/>
            <person name="Wei L."/>
        </authorList>
    </citation>
    <scope>NUCLEOTIDE SEQUENCE</scope>
    <source>
        <strain evidence="1">G02</strain>
        <tissue evidence="1">Leaf</tissue>
    </source>
</reference>
<sequence>MLNNNNSNARGHFLGTGLRNLAGGRIRYPPIARLRCLCGEALRCLHGTELTSPPKKDLSAYPKEGVPPRRRASMSVRKIGLFMRGMPSS</sequence>
<dbReference type="AlphaFoldDB" id="A0AAW2VS82"/>
<dbReference type="EMBL" id="JACGWJ010000003">
    <property type="protein sequence ID" value="KAL0431894.1"/>
    <property type="molecule type" value="Genomic_DNA"/>
</dbReference>
<evidence type="ECO:0000313" key="1">
    <source>
        <dbReference type="EMBL" id="KAL0431894.1"/>
    </source>
</evidence>
<protein>
    <submittedName>
        <fullName evidence="1">Uncharacterized protein</fullName>
    </submittedName>
</protein>
<name>A0AAW2VS82_SESRA</name>
<accession>A0AAW2VS82</accession>
<comment type="caution">
    <text evidence="1">The sequence shown here is derived from an EMBL/GenBank/DDBJ whole genome shotgun (WGS) entry which is preliminary data.</text>
</comment>
<proteinExistence type="predicted"/>
<gene>
    <name evidence="1" type="ORF">Sradi_0815400</name>
</gene>
<reference evidence="1" key="2">
    <citation type="journal article" date="2024" name="Plant">
        <title>Genomic evolution and insights into agronomic trait innovations of Sesamum species.</title>
        <authorList>
            <person name="Miao H."/>
            <person name="Wang L."/>
            <person name="Qu L."/>
            <person name="Liu H."/>
            <person name="Sun Y."/>
            <person name="Le M."/>
            <person name="Wang Q."/>
            <person name="Wei S."/>
            <person name="Zheng Y."/>
            <person name="Lin W."/>
            <person name="Duan Y."/>
            <person name="Cao H."/>
            <person name="Xiong S."/>
            <person name="Wang X."/>
            <person name="Wei L."/>
            <person name="Li C."/>
            <person name="Ma Q."/>
            <person name="Ju M."/>
            <person name="Zhao R."/>
            <person name="Li G."/>
            <person name="Mu C."/>
            <person name="Tian Q."/>
            <person name="Mei H."/>
            <person name="Zhang T."/>
            <person name="Gao T."/>
            <person name="Zhang H."/>
        </authorList>
    </citation>
    <scope>NUCLEOTIDE SEQUENCE</scope>
    <source>
        <strain evidence="1">G02</strain>
    </source>
</reference>